<sequence>MVAEEPKPSKPRKRRLPCSRGEDARCERRRRVHGRPSGTSARCAGPSLRPAGAMAPRNTTQYLMELVYRDLSRGSARWWDTPRGVSELSGQSNGASAQAERLYPGVYSSPRSDDEMMDFQRRDFEAPRADSVRAQGKLVALRHSCPRGLSPARSRDRQTFKKAIRDMNARPPEGDDGKSAVISDRAVAVFPLAGQPRGVHEMNTNPLRGRVSVCSESRSMSTDGQTEGAPPCSGRIDS</sequence>
<dbReference type="EMBL" id="JAROKS010000021">
    <property type="protein sequence ID" value="KAK1789960.1"/>
    <property type="molecule type" value="Genomic_DNA"/>
</dbReference>
<evidence type="ECO:0000313" key="2">
    <source>
        <dbReference type="EMBL" id="KAK1789960.1"/>
    </source>
</evidence>
<dbReference type="AlphaFoldDB" id="A0AAD9DP41"/>
<feature type="region of interest" description="Disordered" evidence="1">
    <location>
        <begin position="215"/>
        <end position="238"/>
    </location>
</feature>
<comment type="caution">
    <text evidence="2">The sequence shown here is derived from an EMBL/GenBank/DDBJ whole genome shotgun (WGS) entry which is preliminary data.</text>
</comment>
<proteinExistence type="predicted"/>
<protein>
    <submittedName>
        <fullName evidence="2">Uncharacterized protein</fullName>
    </submittedName>
</protein>
<name>A0AAD9DP41_9TELE</name>
<dbReference type="Proteomes" id="UP001239994">
    <property type="component" value="Unassembled WGS sequence"/>
</dbReference>
<evidence type="ECO:0000256" key="1">
    <source>
        <dbReference type="SAM" id="MobiDB-lite"/>
    </source>
</evidence>
<feature type="region of interest" description="Disordered" evidence="1">
    <location>
        <begin position="85"/>
        <end position="113"/>
    </location>
</feature>
<organism evidence="2 3">
    <name type="scientific">Electrophorus voltai</name>
    <dbReference type="NCBI Taxonomy" id="2609070"/>
    <lineage>
        <taxon>Eukaryota</taxon>
        <taxon>Metazoa</taxon>
        <taxon>Chordata</taxon>
        <taxon>Craniata</taxon>
        <taxon>Vertebrata</taxon>
        <taxon>Euteleostomi</taxon>
        <taxon>Actinopterygii</taxon>
        <taxon>Neopterygii</taxon>
        <taxon>Teleostei</taxon>
        <taxon>Ostariophysi</taxon>
        <taxon>Gymnotiformes</taxon>
        <taxon>Gymnotoidei</taxon>
        <taxon>Gymnotidae</taxon>
        <taxon>Electrophorus</taxon>
    </lineage>
</organism>
<evidence type="ECO:0000313" key="3">
    <source>
        <dbReference type="Proteomes" id="UP001239994"/>
    </source>
</evidence>
<feature type="compositionally biased region" description="Polar residues" evidence="1">
    <location>
        <begin position="215"/>
        <end position="225"/>
    </location>
</feature>
<keyword evidence="3" id="KW-1185">Reference proteome</keyword>
<accession>A0AAD9DP41</accession>
<feature type="region of interest" description="Disordered" evidence="1">
    <location>
        <begin position="1"/>
        <end position="56"/>
    </location>
</feature>
<gene>
    <name evidence="2" type="ORF">P4O66_002281</name>
</gene>
<reference evidence="2" key="1">
    <citation type="submission" date="2023-03" db="EMBL/GenBank/DDBJ databases">
        <title>Electrophorus voltai genome.</title>
        <authorList>
            <person name="Bian C."/>
        </authorList>
    </citation>
    <scope>NUCLEOTIDE SEQUENCE</scope>
    <source>
        <strain evidence="2">CB-2022</strain>
        <tissue evidence="2">Muscle</tissue>
    </source>
</reference>